<gene>
    <name evidence="5" type="ORF">APZ18_01550</name>
</gene>
<evidence type="ECO:0000256" key="3">
    <source>
        <dbReference type="ARBA" id="ARBA00022691"/>
    </source>
</evidence>
<protein>
    <recommendedName>
        <fullName evidence="4">CheR-type methyltransferase domain-containing protein</fullName>
    </recommendedName>
</protein>
<dbReference type="SMART" id="SM00138">
    <property type="entry name" value="MeTrc"/>
    <property type="match status" value="1"/>
</dbReference>
<dbReference type="Proteomes" id="UP000050833">
    <property type="component" value="Unassembled WGS sequence"/>
</dbReference>
<dbReference type="Gene3D" id="3.40.50.150">
    <property type="entry name" value="Vaccinia Virus protein VP39"/>
    <property type="match status" value="1"/>
</dbReference>
<keyword evidence="6" id="KW-1185">Reference proteome</keyword>
<dbReference type="PANTHER" id="PTHR24422">
    <property type="entry name" value="CHEMOTAXIS PROTEIN METHYLTRANSFERASE"/>
    <property type="match status" value="1"/>
</dbReference>
<organism evidence="5 6">
    <name type="scientific">Butyribacter intestini</name>
    <dbReference type="NCBI Taxonomy" id="1703332"/>
    <lineage>
        <taxon>Bacteria</taxon>
        <taxon>Bacillati</taxon>
        <taxon>Bacillota</taxon>
        <taxon>Clostridia</taxon>
        <taxon>Lachnospirales</taxon>
        <taxon>Lachnospiraceae</taxon>
        <taxon>Butyribacter</taxon>
    </lineage>
</organism>
<dbReference type="InterPro" id="IPR050903">
    <property type="entry name" value="Bact_Chemotaxis_MeTrfase"/>
</dbReference>
<comment type="caution">
    <text evidence="5">The sequence shown here is derived from an EMBL/GenBank/DDBJ whole genome shotgun (WGS) entry which is preliminary data.</text>
</comment>
<dbReference type="InterPro" id="IPR029063">
    <property type="entry name" value="SAM-dependent_MTases_sf"/>
</dbReference>
<dbReference type="PANTHER" id="PTHR24422:SF19">
    <property type="entry name" value="CHEMOTAXIS PROTEIN METHYLTRANSFERASE"/>
    <property type="match status" value="1"/>
</dbReference>
<evidence type="ECO:0000313" key="6">
    <source>
        <dbReference type="Proteomes" id="UP000050833"/>
    </source>
</evidence>
<dbReference type="SUPFAM" id="SSF53335">
    <property type="entry name" value="S-adenosyl-L-methionine-dependent methyltransferases"/>
    <property type="match status" value="1"/>
</dbReference>
<evidence type="ECO:0000313" key="5">
    <source>
        <dbReference type="EMBL" id="KQC85912.1"/>
    </source>
</evidence>
<keyword evidence="2" id="KW-0808">Transferase</keyword>
<dbReference type="AlphaFoldDB" id="A0AAW3JT67"/>
<dbReference type="InterPro" id="IPR022642">
    <property type="entry name" value="CheR_C"/>
</dbReference>
<dbReference type="EMBL" id="LLKB01000001">
    <property type="protein sequence ID" value="KQC85912.1"/>
    <property type="molecule type" value="Genomic_DNA"/>
</dbReference>
<reference evidence="5 6" key="1">
    <citation type="submission" date="2015-10" db="EMBL/GenBank/DDBJ databases">
        <title>Butyribacter intestini gen. nov., sp. nov., a butyric acid-producing bacterium of the family Lachnospiraceae isolated from the human faeces.</title>
        <authorList>
            <person name="Zou Y."/>
            <person name="Xue W."/>
            <person name="Luo G."/>
            <person name="Lv M."/>
        </authorList>
    </citation>
    <scope>NUCLEOTIDE SEQUENCE [LARGE SCALE GENOMIC DNA]</scope>
    <source>
        <strain evidence="5 6">TF01-11</strain>
    </source>
</reference>
<dbReference type="PROSITE" id="PS50123">
    <property type="entry name" value="CHER"/>
    <property type="match status" value="1"/>
</dbReference>
<dbReference type="Pfam" id="PF01739">
    <property type="entry name" value="CheR"/>
    <property type="match status" value="1"/>
</dbReference>
<name>A0AAW3JT67_9FIRM</name>
<dbReference type="GO" id="GO:0032259">
    <property type="term" value="P:methylation"/>
    <property type="evidence" value="ECO:0007669"/>
    <property type="project" value="UniProtKB-KW"/>
</dbReference>
<dbReference type="PRINTS" id="PR00996">
    <property type="entry name" value="CHERMTFRASE"/>
</dbReference>
<evidence type="ECO:0000256" key="2">
    <source>
        <dbReference type="ARBA" id="ARBA00022679"/>
    </source>
</evidence>
<dbReference type="GO" id="GO:0008757">
    <property type="term" value="F:S-adenosylmethionine-dependent methyltransferase activity"/>
    <property type="evidence" value="ECO:0007669"/>
    <property type="project" value="InterPro"/>
</dbReference>
<evidence type="ECO:0000259" key="4">
    <source>
        <dbReference type="PROSITE" id="PS50123"/>
    </source>
</evidence>
<evidence type="ECO:0000256" key="1">
    <source>
        <dbReference type="ARBA" id="ARBA00022603"/>
    </source>
</evidence>
<dbReference type="RefSeq" id="WP_055940990.1">
    <property type="nucleotide sequence ID" value="NZ_JAQDCV010000010.1"/>
</dbReference>
<dbReference type="InterPro" id="IPR000780">
    <property type="entry name" value="CheR_MeTrfase"/>
</dbReference>
<keyword evidence="1" id="KW-0489">Methyltransferase</keyword>
<proteinExistence type="predicted"/>
<sequence length="176" mass="20842">MDKRKKAGTKDVRIWSAAASTGEEPYTIAMILNDYFGMEPGWDTQLLATDISMEVLQKASDGIYLTEQIESIPDRWKRQYFRKINDEQFQVSKELRKQIVFKRFNLMDDIMFKGRFQVVFLRNVMIYFEDQTKLNLLKKIYDHMEDGGYLFIGTTESIDKIKSGFKYIQPSIYRKI</sequence>
<accession>A0AAW3JT67</accession>
<feature type="domain" description="CheR-type methyltransferase" evidence="4">
    <location>
        <begin position="1"/>
        <end position="176"/>
    </location>
</feature>
<keyword evidence="3" id="KW-0949">S-adenosyl-L-methionine</keyword>